<accession>A0ABY6C9V3</accession>
<dbReference type="Proteomes" id="UP001061862">
    <property type="component" value="Chromosome"/>
</dbReference>
<keyword evidence="3" id="KW-1185">Reference proteome</keyword>
<dbReference type="Gene3D" id="2.60.40.1880">
    <property type="entry name" value="Invasion associated locus B (IalB) protein"/>
    <property type="match status" value="1"/>
</dbReference>
<evidence type="ECO:0000313" key="2">
    <source>
        <dbReference type="EMBL" id="UXN69015.1"/>
    </source>
</evidence>
<keyword evidence="1" id="KW-0732">Signal</keyword>
<dbReference type="RefSeq" id="WP_262167202.1">
    <property type="nucleotide sequence ID" value="NZ_CP104965.1"/>
</dbReference>
<protein>
    <submittedName>
        <fullName evidence="2">Invasion associated locus B family protein</fullName>
    </submittedName>
</protein>
<evidence type="ECO:0000313" key="3">
    <source>
        <dbReference type="Proteomes" id="UP001061862"/>
    </source>
</evidence>
<gene>
    <name evidence="2" type="ORF">N8A98_17470</name>
</gene>
<feature type="signal peptide" evidence="1">
    <location>
        <begin position="1"/>
        <end position="27"/>
    </location>
</feature>
<feature type="chain" id="PRO_5045228964" evidence="1">
    <location>
        <begin position="28"/>
        <end position="149"/>
    </location>
</feature>
<sequence>MPPKIAGFIVSFVFLVATGLLASPAFAEGPVGQWYKSCADHCVRFQTGNGSVNSFEIVQKSNGPLLKADTTPDADLPFGVTWQIDGQKEIRVPFMRCQNGTCQSEFIANEDYLNMLRHGSKLRLSVYKGGRWHVTTISLAGFTAAYDGK</sequence>
<organism evidence="2 3">
    <name type="scientific">Devosia neptuniae</name>
    <dbReference type="NCBI Taxonomy" id="191302"/>
    <lineage>
        <taxon>Bacteria</taxon>
        <taxon>Pseudomonadati</taxon>
        <taxon>Pseudomonadota</taxon>
        <taxon>Alphaproteobacteria</taxon>
        <taxon>Hyphomicrobiales</taxon>
        <taxon>Devosiaceae</taxon>
        <taxon>Devosia</taxon>
    </lineage>
</organism>
<reference evidence="2 3" key="1">
    <citation type="submission" date="2022-09" db="EMBL/GenBank/DDBJ databases">
        <title>Interaction between co-microsymbionts with complementary sets of symbiotic genes in legume-rhizobium systems.</title>
        <authorList>
            <person name="Safronova V."/>
            <person name="Sazanova A."/>
            <person name="Afonin A."/>
            <person name="Chirak E."/>
        </authorList>
    </citation>
    <scope>NUCLEOTIDE SEQUENCE [LARGE SCALE GENOMIC DNA]</scope>
    <source>
        <strain evidence="2 3">A18/4-1</strain>
    </source>
</reference>
<name>A0ABY6C9V3_9HYPH</name>
<dbReference type="EMBL" id="CP104965">
    <property type="protein sequence ID" value="UXN69015.1"/>
    <property type="molecule type" value="Genomic_DNA"/>
</dbReference>
<dbReference type="InterPro" id="IPR010642">
    <property type="entry name" value="Invasion_prot_B"/>
</dbReference>
<dbReference type="InterPro" id="IPR038696">
    <property type="entry name" value="IalB_sf"/>
</dbReference>
<evidence type="ECO:0000256" key="1">
    <source>
        <dbReference type="SAM" id="SignalP"/>
    </source>
</evidence>
<proteinExistence type="predicted"/>
<dbReference type="Pfam" id="PF06776">
    <property type="entry name" value="IalB"/>
    <property type="match status" value="1"/>
</dbReference>